<evidence type="ECO:0000259" key="1">
    <source>
        <dbReference type="Pfam" id="PF01370"/>
    </source>
</evidence>
<dbReference type="SUPFAM" id="SSF51735">
    <property type="entry name" value="NAD(P)-binding Rossmann-fold domains"/>
    <property type="match status" value="1"/>
</dbReference>
<dbReference type="InterPro" id="IPR051783">
    <property type="entry name" value="NAD(P)-dependent_oxidoreduct"/>
</dbReference>
<organism evidence="2 3">
    <name type="scientific">Candidatus Egerieimonas intestinavium</name>
    <dbReference type="NCBI Taxonomy" id="2840777"/>
    <lineage>
        <taxon>Bacteria</taxon>
        <taxon>Bacillati</taxon>
        <taxon>Bacillota</taxon>
        <taxon>Clostridia</taxon>
        <taxon>Lachnospirales</taxon>
        <taxon>Lachnospiraceae</taxon>
        <taxon>Lachnospiraceae incertae sedis</taxon>
        <taxon>Candidatus Egerieimonas</taxon>
    </lineage>
</organism>
<evidence type="ECO:0000313" key="3">
    <source>
        <dbReference type="Proteomes" id="UP000886841"/>
    </source>
</evidence>
<accession>A0A9D1JFE4</accession>
<dbReference type="GO" id="GO:0005737">
    <property type="term" value="C:cytoplasm"/>
    <property type="evidence" value="ECO:0007669"/>
    <property type="project" value="TreeGrafter"/>
</dbReference>
<dbReference type="PANTHER" id="PTHR48079:SF6">
    <property type="entry name" value="NAD(P)-BINDING DOMAIN-CONTAINING PROTEIN-RELATED"/>
    <property type="match status" value="1"/>
</dbReference>
<gene>
    <name evidence="2" type="ORF">IAB98_03035</name>
</gene>
<evidence type="ECO:0000313" key="2">
    <source>
        <dbReference type="EMBL" id="HIR92381.1"/>
    </source>
</evidence>
<comment type="caution">
    <text evidence="2">The sequence shown here is derived from an EMBL/GenBank/DDBJ whole genome shotgun (WGS) entry which is preliminary data.</text>
</comment>
<protein>
    <submittedName>
        <fullName evidence="2">NAD-dependent epimerase/dehydratase family protein</fullName>
    </submittedName>
</protein>
<dbReference type="Pfam" id="PF01370">
    <property type="entry name" value="Epimerase"/>
    <property type="match status" value="1"/>
</dbReference>
<name>A0A9D1JFE4_9FIRM</name>
<proteinExistence type="predicted"/>
<dbReference type="GO" id="GO:0004029">
    <property type="term" value="F:aldehyde dehydrogenase (NAD+) activity"/>
    <property type="evidence" value="ECO:0007669"/>
    <property type="project" value="TreeGrafter"/>
</dbReference>
<dbReference type="InterPro" id="IPR036291">
    <property type="entry name" value="NAD(P)-bd_dom_sf"/>
</dbReference>
<dbReference type="PANTHER" id="PTHR48079">
    <property type="entry name" value="PROTEIN YEEZ"/>
    <property type="match status" value="1"/>
</dbReference>
<dbReference type="InterPro" id="IPR001509">
    <property type="entry name" value="Epimerase_deHydtase"/>
</dbReference>
<dbReference type="AlphaFoldDB" id="A0A9D1JFE4"/>
<dbReference type="EMBL" id="DVHU01000025">
    <property type="protein sequence ID" value="HIR92381.1"/>
    <property type="molecule type" value="Genomic_DNA"/>
</dbReference>
<reference evidence="2" key="1">
    <citation type="submission" date="2020-10" db="EMBL/GenBank/DDBJ databases">
        <authorList>
            <person name="Gilroy R."/>
        </authorList>
    </citation>
    <scope>NUCLEOTIDE SEQUENCE</scope>
    <source>
        <strain evidence="2">ChiSxjej1B13-7041</strain>
    </source>
</reference>
<sequence>MKRLYIITGAKGHVASTIIQYLRGQDCQIRGLILPTEEGQDDGQVTYYRGDVSRPETLEAIFADIDGREVIVIHAAGIISIADQVTPLLYRVNVEGTRNIIRQCMRCRVKRLVYISSVHAIPEKAGMAAISETSTFSGEAVTGAYAATKAEATRQVLEAVGQGLDAVVVHPSGIIGPYDKGNNHVVQLIAMYISGKLPAGVAGGYDFVDVRDVAKGCLLAAEKGRAGSCYILSNRYFTVGELLEYARGASGGRKKVCLPMGVARAFAPLFEWLARIRHTRPLYTKYALYTLSSNGHFSHSKATAELGYHPRDMGATVRDTIFWLKGGEVPLETA</sequence>
<reference evidence="2" key="2">
    <citation type="journal article" date="2021" name="PeerJ">
        <title>Extensive microbial diversity within the chicken gut microbiome revealed by metagenomics and culture.</title>
        <authorList>
            <person name="Gilroy R."/>
            <person name="Ravi A."/>
            <person name="Getino M."/>
            <person name="Pursley I."/>
            <person name="Horton D.L."/>
            <person name="Alikhan N.F."/>
            <person name="Baker D."/>
            <person name="Gharbi K."/>
            <person name="Hall N."/>
            <person name="Watson M."/>
            <person name="Adriaenssens E.M."/>
            <person name="Foster-Nyarko E."/>
            <person name="Jarju S."/>
            <person name="Secka A."/>
            <person name="Antonio M."/>
            <person name="Oren A."/>
            <person name="Chaudhuri R.R."/>
            <person name="La Ragione R."/>
            <person name="Hildebrand F."/>
            <person name="Pallen M.J."/>
        </authorList>
    </citation>
    <scope>NUCLEOTIDE SEQUENCE</scope>
    <source>
        <strain evidence="2">ChiSxjej1B13-7041</strain>
    </source>
</reference>
<dbReference type="Gene3D" id="3.40.50.720">
    <property type="entry name" value="NAD(P)-binding Rossmann-like Domain"/>
    <property type="match status" value="1"/>
</dbReference>
<dbReference type="Proteomes" id="UP000886841">
    <property type="component" value="Unassembled WGS sequence"/>
</dbReference>
<feature type="domain" description="NAD-dependent epimerase/dehydratase" evidence="1">
    <location>
        <begin position="6"/>
        <end position="227"/>
    </location>
</feature>